<evidence type="ECO:0000256" key="5">
    <source>
        <dbReference type="ARBA" id="ARBA00022989"/>
    </source>
</evidence>
<dbReference type="GeneID" id="40473685"/>
<dbReference type="PANTHER" id="PTHR30465">
    <property type="entry name" value="INNER MEMBRANE ABC TRANSPORTER"/>
    <property type="match status" value="1"/>
</dbReference>
<keyword evidence="4 7" id="KW-0812">Transmembrane</keyword>
<evidence type="ECO:0000256" key="6">
    <source>
        <dbReference type="ARBA" id="ARBA00023136"/>
    </source>
</evidence>
<keyword evidence="6 7" id="KW-0472">Membrane</keyword>
<dbReference type="AlphaFoldDB" id="A0A4Y5SJ49"/>
<evidence type="ECO:0000256" key="2">
    <source>
        <dbReference type="ARBA" id="ARBA00022448"/>
    </source>
</evidence>
<keyword evidence="2 7" id="KW-0813">Transport</keyword>
<evidence type="ECO:0000256" key="3">
    <source>
        <dbReference type="ARBA" id="ARBA00022475"/>
    </source>
</evidence>
<keyword evidence="3" id="KW-1003">Cell membrane</keyword>
<dbReference type="Pfam" id="PF00528">
    <property type="entry name" value="BPD_transp_1"/>
    <property type="match status" value="1"/>
</dbReference>
<dbReference type="RefSeq" id="WP_139679834.1">
    <property type="nucleotide sequence ID" value="NZ_CP040846.1"/>
</dbReference>
<feature type="transmembrane region" description="Helical" evidence="7">
    <location>
        <begin position="339"/>
        <end position="358"/>
    </location>
</feature>
<evidence type="ECO:0000313" key="9">
    <source>
        <dbReference type="EMBL" id="QDA30444.1"/>
    </source>
</evidence>
<evidence type="ECO:0000259" key="8">
    <source>
        <dbReference type="PROSITE" id="PS50928"/>
    </source>
</evidence>
<evidence type="ECO:0000256" key="4">
    <source>
        <dbReference type="ARBA" id="ARBA00022692"/>
    </source>
</evidence>
<protein>
    <submittedName>
        <fullName evidence="9">ABC transporter permease</fullName>
    </submittedName>
</protein>
<feature type="transmembrane region" description="Helical" evidence="7">
    <location>
        <begin position="186"/>
        <end position="209"/>
    </location>
</feature>
<dbReference type="InterPro" id="IPR000515">
    <property type="entry name" value="MetI-like"/>
</dbReference>
<dbReference type="KEGG" id="tic:FH039_00835"/>
<evidence type="ECO:0000256" key="7">
    <source>
        <dbReference type="RuleBase" id="RU363032"/>
    </source>
</evidence>
<dbReference type="PROSITE" id="PS50928">
    <property type="entry name" value="ABC_TM1"/>
    <property type="match status" value="1"/>
</dbReference>
<comment type="similarity">
    <text evidence="7">Belongs to the binding-protein-dependent transport system permease family.</text>
</comment>
<accession>A0A4Y5SJ49</accession>
<keyword evidence="5 7" id="KW-1133">Transmembrane helix</keyword>
<feature type="domain" description="ABC transmembrane type-1" evidence="8">
    <location>
        <begin position="140"/>
        <end position="358"/>
    </location>
</feature>
<dbReference type="GO" id="GO:0005886">
    <property type="term" value="C:plasma membrane"/>
    <property type="evidence" value="ECO:0007669"/>
    <property type="project" value="UniProtKB-SubCell"/>
</dbReference>
<dbReference type="Gene3D" id="1.10.3720.10">
    <property type="entry name" value="MetI-like"/>
    <property type="match status" value="1"/>
</dbReference>
<name>A0A4Y5SJ49_9EURY</name>
<feature type="transmembrane region" description="Helical" evidence="7">
    <location>
        <begin position="221"/>
        <end position="241"/>
    </location>
</feature>
<proteinExistence type="inferred from homology"/>
<feature type="transmembrane region" description="Helical" evidence="7">
    <location>
        <begin position="12"/>
        <end position="29"/>
    </location>
</feature>
<evidence type="ECO:0000313" key="10">
    <source>
        <dbReference type="Proteomes" id="UP000306007"/>
    </source>
</evidence>
<dbReference type="EMBL" id="CP040846">
    <property type="protein sequence ID" value="QDA30444.1"/>
    <property type="molecule type" value="Genomic_DNA"/>
</dbReference>
<dbReference type="PANTHER" id="PTHR30465:SF0">
    <property type="entry name" value="OLIGOPEPTIDE TRANSPORT SYSTEM PERMEASE PROTEIN APPB"/>
    <property type="match status" value="1"/>
</dbReference>
<reference evidence="9 10" key="1">
    <citation type="submission" date="2019-06" db="EMBL/GenBank/DDBJ databases">
        <title>Thermococcus indicus sp. nov., a Fe(III)-reducing hyperthermophilic archaeon isolated from the Onnuri vent field of the Central Indian Ocean ridge.</title>
        <authorList>
            <person name="Lim J.K."/>
            <person name="Kim Y.J."/>
            <person name="Kwon K.K."/>
        </authorList>
    </citation>
    <scope>NUCLEOTIDE SEQUENCE [LARGE SCALE GENOMIC DNA]</scope>
    <source>
        <strain evidence="9 10">IOH1</strain>
    </source>
</reference>
<feature type="transmembrane region" description="Helical" evidence="7">
    <location>
        <begin position="142"/>
        <end position="166"/>
    </location>
</feature>
<comment type="subcellular location">
    <subcellularLocation>
        <location evidence="1 7">Cell membrane</location>
        <topology evidence="1 7">Multi-pass membrane protein</topology>
    </subcellularLocation>
</comment>
<dbReference type="SUPFAM" id="SSF161098">
    <property type="entry name" value="MetI-like"/>
    <property type="match status" value="1"/>
</dbReference>
<organism evidence="9 10">
    <name type="scientific">Thermococcus indicus</name>
    <dbReference type="NCBI Taxonomy" id="2586643"/>
    <lineage>
        <taxon>Archaea</taxon>
        <taxon>Methanobacteriati</taxon>
        <taxon>Methanobacteriota</taxon>
        <taxon>Thermococci</taxon>
        <taxon>Thermococcales</taxon>
        <taxon>Thermococcaceae</taxon>
        <taxon>Thermococcus</taxon>
    </lineage>
</organism>
<dbReference type="GO" id="GO:0055085">
    <property type="term" value="P:transmembrane transport"/>
    <property type="evidence" value="ECO:0007669"/>
    <property type="project" value="InterPro"/>
</dbReference>
<dbReference type="InterPro" id="IPR035906">
    <property type="entry name" value="MetI-like_sf"/>
</dbReference>
<sequence>MGVPVRTVSRLVAIYLSVLLVIVIVAGATSNKIMWDHVHEAVLNIQSFNPYLYSELERNATSEGLTVEEYYYKLIAGSNSNTMNLEEFMFSGSDGEYYYRLLKESGGIRTDNLLLMGIDLLRKSFDYYRENPKYDFAHVIKVTLAVMGLAMVLTLLLGLFLGFRLANGRFLGTVEGLARFFNGLPSWWIGAVLIAVFAVELGVFPIAGLRSTPPKEGFGDFIDILWHLILPVSTLVFVYVWEFVVTVAHEVRNELGKPYVLTERAKGLPEGLIYRKHVLRNVSIVLSSFTVQKFVEMFTDYIVIDVLFGLGGLGTLLRASFVRTIVPAIGVVVRFDYRLFFVVTLSIATITFLFSLLLELTKGLLDPRVS</sequence>
<keyword evidence="10" id="KW-1185">Reference proteome</keyword>
<gene>
    <name evidence="9" type="ORF">FH039_00835</name>
</gene>
<evidence type="ECO:0000256" key="1">
    <source>
        <dbReference type="ARBA" id="ARBA00004651"/>
    </source>
</evidence>
<dbReference type="Proteomes" id="UP000306007">
    <property type="component" value="Chromosome"/>
</dbReference>
<dbReference type="OrthoDB" id="44105at2157"/>